<dbReference type="GO" id="GO:0005524">
    <property type="term" value="F:ATP binding"/>
    <property type="evidence" value="ECO:0007669"/>
    <property type="project" value="UniProtKB-KW"/>
</dbReference>
<evidence type="ECO:0000256" key="10">
    <source>
        <dbReference type="SAM" id="Phobius"/>
    </source>
</evidence>
<feature type="domain" description="Histidine kinase/HSP90-like ATPase" evidence="11">
    <location>
        <begin position="301"/>
        <end position="388"/>
    </location>
</feature>
<evidence type="ECO:0000313" key="14">
    <source>
        <dbReference type="Proteomes" id="UP000652013"/>
    </source>
</evidence>
<evidence type="ECO:0000313" key="13">
    <source>
        <dbReference type="EMBL" id="GIJ03172.1"/>
    </source>
</evidence>
<keyword evidence="9" id="KW-0175">Coiled coil</keyword>
<keyword evidence="8" id="KW-0902">Two-component regulatory system</keyword>
<dbReference type="CDD" id="cd16917">
    <property type="entry name" value="HATPase_UhpB-NarQ-NarX-like"/>
    <property type="match status" value="1"/>
</dbReference>
<keyword evidence="7" id="KW-0067">ATP-binding</keyword>
<proteinExistence type="predicted"/>
<dbReference type="EC" id="2.7.13.3" evidence="2"/>
<accession>A0A8J3Y853</accession>
<reference evidence="13" key="1">
    <citation type="submission" date="2021-01" db="EMBL/GenBank/DDBJ databases">
        <title>Whole genome shotgun sequence of Spirilliplanes yamanashiensis NBRC 15828.</title>
        <authorList>
            <person name="Komaki H."/>
            <person name="Tamura T."/>
        </authorList>
    </citation>
    <scope>NUCLEOTIDE SEQUENCE</scope>
    <source>
        <strain evidence="13">NBRC 15828</strain>
    </source>
</reference>
<dbReference type="RefSeq" id="WP_239107414.1">
    <property type="nucleotide sequence ID" value="NZ_BAAAGJ010000005.1"/>
</dbReference>
<feature type="transmembrane region" description="Helical" evidence="10">
    <location>
        <begin position="142"/>
        <end position="160"/>
    </location>
</feature>
<keyword evidence="10" id="KW-1133">Transmembrane helix</keyword>
<evidence type="ECO:0000256" key="5">
    <source>
        <dbReference type="ARBA" id="ARBA00022741"/>
    </source>
</evidence>
<comment type="catalytic activity">
    <reaction evidence="1">
        <text>ATP + protein L-histidine = ADP + protein N-phospho-L-histidine.</text>
        <dbReference type="EC" id="2.7.13.3"/>
    </reaction>
</comment>
<keyword evidence="10" id="KW-0812">Transmembrane</keyword>
<dbReference type="PANTHER" id="PTHR24421:SF10">
    <property type="entry name" value="NITRATE_NITRITE SENSOR PROTEIN NARQ"/>
    <property type="match status" value="1"/>
</dbReference>
<feature type="transmembrane region" description="Helical" evidence="10">
    <location>
        <begin position="110"/>
        <end position="130"/>
    </location>
</feature>
<keyword evidence="10" id="KW-0472">Membrane</keyword>
<dbReference type="GO" id="GO:0000155">
    <property type="term" value="F:phosphorelay sensor kinase activity"/>
    <property type="evidence" value="ECO:0007669"/>
    <property type="project" value="InterPro"/>
</dbReference>
<evidence type="ECO:0000256" key="2">
    <source>
        <dbReference type="ARBA" id="ARBA00012438"/>
    </source>
</evidence>
<name>A0A8J3Y853_9ACTN</name>
<organism evidence="13 14">
    <name type="scientific">Spirilliplanes yamanashiensis</name>
    <dbReference type="NCBI Taxonomy" id="42233"/>
    <lineage>
        <taxon>Bacteria</taxon>
        <taxon>Bacillati</taxon>
        <taxon>Actinomycetota</taxon>
        <taxon>Actinomycetes</taxon>
        <taxon>Micromonosporales</taxon>
        <taxon>Micromonosporaceae</taxon>
        <taxon>Spirilliplanes</taxon>
    </lineage>
</organism>
<evidence type="ECO:0000256" key="1">
    <source>
        <dbReference type="ARBA" id="ARBA00000085"/>
    </source>
</evidence>
<dbReference type="InterPro" id="IPR050482">
    <property type="entry name" value="Sensor_HK_TwoCompSys"/>
</dbReference>
<dbReference type="Pfam" id="PF07730">
    <property type="entry name" value="HisKA_3"/>
    <property type="match status" value="1"/>
</dbReference>
<dbReference type="GO" id="GO:0046983">
    <property type="term" value="F:protein dimerization activity"/>
    <property type="evidence" value="ECO:0007669"/>
    <property type="project" value="InterPro"/>
</dbReference>
<dbReference type="AlphaFoldDB" id="A0A8J3Y853"/>
<evidence type="ECO:0000256" key="8">
    <source>
        <dbReference type="ARBA" id="ARBA00023012"/>
    </source>
</evidence>
<evidence type="ECO:0000256" key="9">
    <source>
        <dbReference type="SAM" id="Coils"/>
    </source>
</evidence>
<dbReference type="InterPro" id="IPR011712">
    <property type="entry name" value="Sig_transdc_His_kin_sub3_dim/P"/>
</dbReference>
<dbReference type="Proteomes" id="UP000652013">
    <property type="component" value="Unassembled WGS sequence"/>
</dbReference>
<protein>
    <recommendedName>
        <fullName evidence="2">histidine kinase</fullName>
        <ecNumber evidence="2">2.7.13.3</ecNumber>
    </recommendedName>
</protein>
<dbReference type="Gene3D" id="3.30.565.10">
    <property type="entry name" value="Histidine kinase-like ATPase, C-terminal domain"/>
    <property type="match status" value="1"/>
</dbReference>
<sequence>MRHLPERRRRGWHGGGAAVAAALFHVLGARAAARAGAPPVDLGVLAYPLLLAGPAALLVRRRAPIAVLAVAAAATVAYALTAAPRWTFAVAGVVALFHAVRTGRRTPAAVAIAAGAYLSWLVLPLVLPGVPAAVRPEPREAVLTGVALVLTVLLGGAAKVRGEHYAEMAKAHAEQQRARAERQRRQASEERLRMARELHDVLGHHLSLISVQANVGLHLMDSRPEQAREALTAIRAASAEALAEVRGVLGVLRTDDEAAEAAPRQPAPGLDRLTDLTADAGIAVDTRVAGAARPVPPEVDRAAYRIVQEALTNVRRHGPADARAVVTVAYGPADLTVTVANDGPPADDADPTGNGIAGMRARAESLGGTLSAGPDTAGGFRVAAVLPTGGTP</sequence>
<dbReference type="InterPro" id="IPR036890">
    <property type="entry name" value="HATPase_C_sf"/>
</dbReference>
<keyword evidence="14" id="KW-1185">Reference proteome</keyword>
<dbReference type="GO" id="GO:0016020">
    <property type="term" value="C:membrane"/>
    <property type="evidence" value="ECO:0007669"/>
    <property type="project" value="InterPro"/>
</dbReference>
<keyword evidence="6" id="KW-0418">Kinase</keyword>
<keyword evidence="3" id="KW-0597">Phosphoprotein</keyword>
<dbReference type="Gene3D" id="1.20.5.1930">
    <property type="match status" value="1"/>
</dbReference>
<keyword evidence="4" id="KW-0808">Transferase</keyword>
<dbReference type="PANTHER" id="PTHR24421">
    <property type="entry name" value="NITRATE/NITRITE SENSOR PROTEIN NARX-RELATED"/>
    <property type="match status" value="1"/>
</dbReference>
<feature type="transmembrane region" description="Helical" evidence="10">
    <location>
        <begin position="42"/>
        <end position="59"/>
    </location>
</feature>
<gene>
    <name evidence="13" type="ORF">Sya03_25240</name>
</gene>
<evidence type="ECO:0000256" key="3">
    <source>
        <dbReference type="ARBA" id="ARBA00022553"/>
    </source>
</evidence>
<dbReference type="SUPFAM" id="SSF55874">
    <property type="entry name" value="ATPase domain of HSP90 chaperone/DNA topoisomerase II/histidine kinase"/>
    <property type="match status" value="1"/>
</dbReference>
<dbReference type="Pfam" id="PF02518">
    <property type="entry name" value="HATPase_c"/>
    <property type="match status" value="1"/>
</dbReference>
<evidence type="ECO:0000256" key="4">
    <source>
        <dbReference type="ARBA" id="ARBA00022679"/>
    </source>
</evidence>
<keyword evidence="5" id="KW-0547">Nucleotide-binding</keyword>
<dbReference type="EMBL" id="BOOY01000018">
    <property type="protein sequence ID" value="GIJ03172.1"/>
    <property type="molecule type" value="Genomic_DNA"/>
</dbReference>
<evidence type="ECO:0000256" key="7">
    <source>
        <dbReference type="ARBA" id="ARBA00022840"/>
    </source>
</evidence>
<feature type="coiled-coil region" evidence="9">
    <location>
        <begin position="166"/>
        <end position="198"/>
    </location>
</feature>
<feature type="transmembrane region" description="Helical" evidence="10">
    <location>
        <begin position="64"/>
        <end position="80"/>
    </location>
</feature>
<evidence type="ECO:0000256" key="6">
    <source>
        <dbReference type="ARBA" id="ARBA00022777"/>
    </source>
</evidence>
<evidence type="ECO:0000259" key="11">
    <source>
        <dbReference type="Pfam" id="PF02518"/>
    </source>
</evidence>
<dbReference type="InterPro" id="IPR003594">
    <property type="entry name" value="HATPase_dom"/>
</dbReference>
<feature type="domain" description="Signal transduction histidine kinase subgroup 3 dimerisation and phosphoacceptor" evidence="12">
    <location>
        <begin position="190"/>
        <end position="256"/>
    </location>
</feature>
<evidence type="ECO:0000259" key="12">
    <source>
        <dbReference type="Pfam" id="PF07730"/>
    </source>
</evidence>
<comment type="caution">
    <text evidence="13">The sequence shown here is derived from an EMBL/GenBank/DDBJ whole genome shotgun (WGS) entry which is preliminary data.</text>
</comment>